<keyword evidence="1" id="KW-0482">Metalloprotease</keyword>
<dbReference type="NCBIfam" id="TIGR01975">
    <property type="entry name" value="isoAsp_dipep"/>
    <property type="match status" value="1"/>
</dbReference>
<name>A0A7Z7ESU0_9GAMM</name>
<keyword evidence="7" id="KW-1185">Reference proteome</keyword>
<feature type="active site" description="Proton acceptor" evidence="2">
    <location>
        <position position="287"/>
    </location>
</feature>
<comment type="PTM">
    <text evidence="1">Carboxylation allows a single lysine to coordinate two zinc ions.</text>
</comment>
<dbReference type="SUPFAM" id="SSF51556">
    <property type="entry name" value="Metallo-dependent hydrolases"/>
    <property type="match status" value="1"/>
</dbReference>
<dbReference type="Gene3D" id="3.20.20.140">
    <property type="entry name" value="Metal-dependent hydrolases"/>
    <property type="match status" value="1"/>
</dbReference>
<feature type="binding site" evidence="3">
    <location>
        <position position="101"/>
    </location>
    <ligand>
        <name>substrate</name>
    </ligand>
</feature>
<comment type="cofactor">
    <cofactor evidence="1 4">
        <name>Zn(2+)</name>
        <dbReference type="ChEBI" id="CHEBI:29105"/>
    </cofactor>
    <text evidence="1 4">Binds 2 Zn(2+) ions per subunit.</text>
</comment>
<evidence type="ECO:0000256" key="3">
    <source>
        <dbReference type="PIRSR" id="PIRSR001238-2"/>
    </source>
</evidence>
<feature type="binding site" evidence="4">
    <location>
        <position position="226"/>
    </location>
    <ligand>
        <name>Zn(2+)</name>
        <dbReference type="ChEBI" id="CHEBI:29105"/>
        <label>2</label>
        <note>catalytic</note>
    </ligand>
</feature>
<dbReference type="Proteomes" id="UP000287766">
    <property type="component" value="Unassembled WGS sequence"/>
</dbReference>
<keyword evidence="1 4" id="KW-0479">Metal-binding</keyword>
<dbReference type="AlphaFoldDB" id="A0A7Z7ESU0"/>
<evidence type="ECO:0000256" key="1">
    <source>
        <dbReference type="PIRNR" id="PIRNR001238"/>
    </source>
</evidence>
<dbReference type="GO" id="GO:0005737">
    <property type="term" value="C:cytoplasm"/>
    <property type="evidence" value="ECO:0007669"/>
    <property type="project" value="UniProtKB-SubCell"/>
</dbReference>
<feature type="binding site" evidence="3">
    <location>
        <position position="229"/>
    </location>
    <ligand>
        <name>substrate</name>
    </ligand>
</feature>
<evidence type="ECO:0000256" key="2">
    <source>
        <dbReference type="PIRSR" id="PIRSR001238-1"/>
    </source>
</evidence>
<keyword evidence="1" id="KW-0645">Protease</keyword>
<comment type="function">
    <text evidence="1">Catalyzes the hydrolytic cleavage of a subset of L-isoaspartyl (L-beta-aspartyl) dipeptides. Used to degrade proteins damaged by L-isoaspartyl residues formation.</text>
</comment>
<dbReference type="GO" id="GO:0008237">
    <property type="term" value="F:metallopeptidase activity"/>
    <property type="evidence" value="ECO:0007669"/>
    <property type="project" value="UniProtKB-KW"/>
</dbReference>
<sequence>MFLTLIKGAQVYAPEALGRQDVLIADGKIAAIGSSLSLQGQGIDVLEVNADGALLVPGFVDPLVHISGGGGEGGFHTRTPAMRLSDASLAGVTTVIAALGTDATTRTLPDMLAKARALDFEGLSTYCYTGSYELPARTITGSVRDDIILIDKFIGVGEVAIADHRSSQPSAHELAKVAAEARVGGMLAGKGGITFVHVGEGRQQLQCIETAVADYDVRFSQFYPTHLNRNVSLLETGFRLAEQGMTLDVTASTTPALLAQGELSAAECLERAQHAGVADTQLSFSSDGHASLPDFDEQGRLRGLQVGRIMSLTEAAQEALQRGIDISTVIRAISTNAARTLGLTHKGHIRVGADADLVLADAKLNIQHVWSRGRQLVQDGKAIVDSHF</sequence>
<comment type="caution">
    <text evidence="6">The sequence shown here is derived from an EMBL/GenBank/DDBJ whole genome shotgun (WGS) entry which is preliminary data.</text>
</comment>
<dbReference type="InterPro" id="IPR011059">
    <property type="entry name" value="Metal-dep_hydrolase_composite"/>
</dbReference>
<accession>A0A7Z7ESU0</accession>
<keyword evidence="1" id="KW-0378">Hydrolase</keyword>
<feature type="binding site" evidence="4">
    <location>
        <position position="65"/>
    </location>
    <ligand>
        <name>Zn(2+)</name>
        <dbReference type="ChEBI" id="CHEBI:29105"/>
        <label>1</label>
        <note>catalytic</note>
    </ligand>
</feature>
<dbReference type="Gene3D" id="2.30.40.10">
    <property type="entry name" value="Urease, subunit C, domain 1"/>
    <property type="match status" value="1"/>
</dbReference>
<dbReference type="EMBL" id="PIPR01000002">
    <property type="protein sequence ID" value="RUO39415.1"/>
    <property type="molecule type" value="Genomic_DNA"/>
</dbReference>
<evidence type="ECO:0000313" key="6">
    <source>
        <dbReference type="EMBL" id="RUO39415.1"/>
    </source>
</evidence>
<dbReference type="GO" id="GO:0016810">
    <property type="term" value="F:hydrolase activity, acting on carbon-nitrogen (but not peptide) bonds"/>
    <property type="evidence" value="ECO:0007669"/>
    <property type="project" value="InterPro"/>
</dbReference>
<dbReference type="GO" id="GO:0008798">
    <property type="term" value="F:beta-aspartyl-peptidase activity"/>
    <property type="evidence" value="ECO:0007669"/>
    <property type="project" value="InterPro"/>
</dbReference>
<organism evidence="6 7">
    <name type="scientific">Pseudidiomarina aestuarii</name>
    <dbReference type="NCBI Taxonomy" id="624146"/>
    <lineage>
        <taxon>Bacteria</taxon>
        <taxon>Pseudomonadati</taxon>
        <taxon>Pseudomonadota</taxon>
        <taxon>Gammaproteobacteria</taxon>
        <taxon>Alteromonadales</taxon>
        <taxon>Idiomarinaceae</taxon>
        <taxon>Pseudidiomarina</taxon>
    </lineage>
</organism>
<proteinExistence type="inferred from homology"/>
<feature type="binding site" evidence="3">
    <location>
        <begin position="70"/>
        <end position="72"/>
    </location>
    <ligand>
        <name>substrate</name>
    </ligand>
</feature>
<dbReference type="Pfam" id="PF01979">
    <property type="entry name" value="Amidohydro_1"/>
    <property type="match status" value="1"/>
</dbReference>
<dbReference type="GO" id="GO:0046872">
    <property type="term" value="F:metal ion binding"/>
    <property type="evidence" value="ECO:0007669"/>
    <property type="project" value="UniProtKB-KW"/>
</dbReference>
<feature type="binding site" evidence="3">
    <location>
        <position position="165"/>
    </location>
    <ligand>
        <name>substrate</name>
    </ligand>
</feature>
<feature type="binding site" evidence="3">
    <location>
        <position position="132"/>
    </location>
    <ligand>
        <name>substrate</name>
    </ligand>
</feature>
<feature type="binding site" evidence="4">
    <location>
        <position position="197"/>
    </location>
    <ligand>
        <name>Zn(2+)</name>
        <dbReference type="ChEBI" id="CHEBI:29105"/>
        <label>2</label>
        <note>catalytic</note>
    </ligand>
</feature>
<evidence type="ECO:0000256" key="4">
    <source>
        <dbReference type="PIRSR" id="PIRSR001238-3"/>
    </source>
</evidence>
<dbReference type="EC" id="3.4.19.-" evidence="1"/>
<comment type="similarity">
    <text evidence="1">Belongs to the peptidase M38 family.</text>
</comment>
<dbReference type="InterPro" id="IPR050378">
    <property type="entry name" value="Metallo-dep_Hydrolases_sf"/>
</dbReference>
<reference evidence="7" key="1">
    <citation type="journal article" date="2018" name="Front. Microbiol.">
        <title>Genome-Based Analysis Reveals the Taxonomy and Diversity of the Family Idiomarinaceae.</title>
        <authorList>
            <person name="Liu Y."/>
            <person name="Lai Q."/>
            <person name="Shao Z."/>
        </authorList>
    </citation>
    <scope>NUCLEOTIDE SEQUENCE [LARGE SCALE GENOMIC DNA]</scope>
    <source>
        <strain evidence="7">KYW314</strain>
    </source>
</reference>
<protein>
    <recommendedName>
        <fullName evidence="1">Isoaspartyl dipeptidase</fullName>
        <ecNumber evidence="1">3.4.19.-</ecNumber>
    </recommendedName>
</protein>
<comment type="subcellular location">
    <subcellularLocation>
        <location evidence="1">Cytoplasm</location>
    </subcellularLocation>
</comment>
<dbReference type="PANTHER" id="PTHR11647">
    <property type="entry name" value="HYDRANTOINASE/DIHYDROPYRIMIDINASE FAMILY MEMBER"/>
    <property type="match status" value="1"/>
</dbReference>
<dbReference type="RefSeq" id="WP_169931091.1">
    <property type="nucleotide sequence ID" value="NZ_PIPR01000002.1"/>
</dbReference>
<feature type="domain" description="Amidohydrolase-related" evidence="5">
    <location>
        <begin position="55"/>
        <end position="374"/>
    </location>
</feature>
<dbReference type="PANTHER" id="PTHR11647:SF1">
    <property type="entry name" value="COLLAPSIN RESPONSE MEDIATOR PROTEIN"/>
    <property type="match status" value="1"/>
</dbReference>
<dbReference type="InterPro" id="IPR032466">
    <property type="entry name" value="Metal_Hydrolase"/>
</dbReference>
<dbReference type="InterPro" id="IPR006680">
    <property type="entry name" value="Amidohydro-rel"/>
</dbReference>
<feature type="binding site" evidence="4">
    <location>
        <position position="287"/>
    </location>
    <ligand>
        <name>Zn(2+)</name>
        <dbReference type="ChEBI" id="CHEBI:29105"/>
        <label>1</label>
        <note>catalytic</note>
    </ligand>
</feature>
<keyword evidence="1 4" id="KW-0862">Zinc</keyword>
<feature type="binding site" evidence="3">
    <location>
        <position position="291"/>
    </location>
    <ligand>
        <name>substrate</name>
    </ligand>
</feature>
<evidence type="ECO:0000313" key="7">
    <source>
        <dbReference type="Proteomes" id="UP000287766"/>
    </source>
</evidence>
<dbReference type="InterPro" id="IPR010229">
    <property type="entry name" value="Pept_M38_dipep"/>
</dbReference>
<dbReference type="PIRSF" id="PIRSF001238">
    <property type="entry name" value="IadA"/>
    <property type="match status" value="1"/>
</dbReference>
<dbReference type="SUPFAM" id="SSF51338">
    <property type="entry name" value="Composite domain of metallo-dependent hydrolases"/>
    <property type="match status" value="1"/>
</dbReference>
<evidence type="ECO:0000259" key="5">
    <source>
        <dbReference type="Pfam" id="PF01979"/>
    </source>
</evidence>
<gene>
    <name evidence="6" type="ORF">CWE22_08925</name>
</gene>
<dbReference type="GO" id="GO:0006508">
    <property type="term" value="P:proteolysis"/>
    <property type="evidence" value="ECO:0007669"/>
    <property type="project" value="UniProtKB-KW"/>
</dbReference>